<dbReference type="KEGG" id="mtp:Mthe_0838"/>
<dbReference type="PANTHER" id="PTHR40733">
    <property type="entry name" value="ZINC-RIBBON RNA-BINDING PROTEIN INVOLVED IN TRANSLATION-RELATED"/>
    <property type="match status" value="1"/>
</dbReference>
<dbReference type="Proteomes" id="UP000000674">
    <property type="component" value="Chromosome"/>
</dbReference>
<proteinExistence type="predicted"/>
<dbReference type="InterPro" id="IPR044720">
    <property type="entry name" value="HVO_2753-like"/>
</dbReference>
<dbReference type="NCBIfam" id="NF041909">
    <property type="entry name" value="HVO_2753"/>
    <property type="match status" value="1"/>
</dbReference>
<protein>
    <recommendedName>
        <fullName evidence="1">Small zinc finger protein HVO-2753-like zinc-binding pocket domain-containing protein</fullName>
    </recommendedName>
</protein>
<dbReference type="InterPro" id="IPR049683">
    <property type="entry name" value="HVO_2753-like_euryarch"/>
</dbReference>
<gene>
    <name evidence="2" type="ordered locus">Mthe_0838</name>
</gene>
<evidence type="ECO:0000313" key="2">
    <source>
        <dbReference type="EMBL" id="ABK14627.1"/>
    </source>
</evidence>
<dbReference type="PANTHER" id="PTHR40733:SF1">
    <property type="entry name" value="SMALL ZINC FINGER PROTEIN HVO-2753-LIKE ZINC-BINDING POCKET DOMAIN-CONTAINING PROTEIN"/>
    <property type="match status" value="1"/>
</dbReference>
<dbReference type="AlphaFoldDB" id="A0B7F3"/>
<evidence type="ECO:0000259" key="1">
    <source>
        <dbReference type="Pfam" id="PF07754"/>
    </source>
</evidence>
<reference evidence="2 3" key="1">
    <citation type="submission" date="2006-10" db="EMBL/GenBank/DDBJ databases">
        <title>Complete sequence of Methanosaeta thermophila PT.</title>
        <authorList>
            <consortium name="US DOE Joint Genome Institute"/>
            <person name="Copeland A."/>
            <person name="Lucas S."/>
            <person name="Lapidus A."/>
            <person name="Barry K."/>
            <person name="Detter J.C."/>
            <person name="Glavina del Rio T."/>
            <person name="Hammon N."/>
            <person name="Israni S."/>
            <person name="Pitluck S."/>
            <person name="Chain P."/>
            <person name="Malfatti S."/>
            <person name="Shin M."/>
            <person name="Vergez L."/>
            <person name="Schmutz J."/>
            <person name="Larimer F."/>
            <person name="Land M."/>
            <person name="Hauser L."/>
            <person name="Kyrpides N."/>
            <person name="Kim E."/>
            <person name="Smith K.S."/>
            <person name="Ingram-Smith C."/>
            <person name="Richardson P."/>
        </authorList>
    </citation>
    <scope>NUCLEOTIDE SEQUENCE [LARGE SCALE GENOMIC DNA]</scope>
    <source>
        <strain evidence="3">DSM 6194 / JCM 14653 / NBRC 101360 / PT</strain>
    </source>
</reference>
<accession>A0B7F3</accession>
<dbReference type="NCBIfam" id="NF011481">
    <property type="entry name" value="PRK14890.1"/>
    <property type="match status" value="1"/>
</dbReference>
<sequence length="79" mass="8779">MAFGMCYPDRKVYSRTSRRSERRSMKDVPEKCISCGVTLLGIGGVRFPCPSCGEVIARCNRCKKQSNIYTCKSCGFTGP</sequence>
<evidence type="ECO:0000313" key="3">
    <source>
        <dbReference type="Proteomes" id="UP000000674"/>
    </source>
</evidence>
<keyword evidence="3" id="KW-1185">Reference proteome</keyword>
<organism evidence="2 3">
    <name type="scientific">Methanothrix thermoacetophila (strain DSM 6194 / JCM 14653 / NBRC 101360 / PT)</name>
    <name type="common">Methanosaeta thermophila</name>
    <dbReference type="NCBI Taxonomy" id="349307"/>
    <lineage>
        <taxon>Archaea</taxon>
        <taxon>Methanobacteriati</taxon>
        <taxon>Methanobacteriota</taxon>
        <taxon>Stenosarchaea group</taxon>
        <taxon>Methanomicrobia</taxon>
        <taxon>Methanotrichales</taxon>
        <taxon>Methanotrichaceae</taxon>
        <taxon>Methanothrix</taxon>
    </lineage>
</organism>
<name>A0B7F3_METTP</name>
<dbReference type="Pfam" id="PF07754">
    <property type="entry name" value="HVO_2753_ZBP"/>
    <property type="match status" value="1"/>
</dbReference>
<dbReference type="STRING" id="349307.Mthe_0838"/>
<dbReference type="HOGENOM" id="CLU_196471_0_0_2"/>
<dbReference type="InterPro" id="IPR011668">
    <property type="entry name" value="HVO_2753-like_ZBP"/>
</dbReference>
<dbReference type="EMBL" id="CP000477">
    <property type="protein sequence ID" value="ABK14627.1"/>
    <property type="molecule type" value="Genomic_DNA"/>
</dbReference>
<feature type="domain" description="Small zinc finger protein HVO-2753-like zinc-binding pocket" evidence="1">
    <location>
        <begin position="32"/>
        <end position="75"/>
    </location>
</feature>